<accession>A0AC60VW40</accession>
<comment type="caution">
    <text evidence="1">The sequence shown here is derived from an EMBL/GenBank/DDBJ whole genome shotgun (WGS) entry which is preliminary data.</text>
</comment>
<dbReference type="Proteomes" id="UP000559653">
    <property type="component" value="Unassembled WGS sequence"/>
</dbReference>
<dbReference type="EMBL" id="JACEMZ010000001">
    <property type="protein sequence ID" value="MBA4451599.1"/>
    <property type="molecule type" value="Genomic_DNA"/>
</dbReference>
<gene>
    <name evidence="1" type="ORF">H2B03_00245</name>
</gene>
<evidence type="ECO:0000313" key="1">
    <source>
        <dbReference type="EMBL" id="MBA4451599.1"/>
    </source>
</evidence>
<sequence>MSETSSKLRTGFKYVYLVAFFALLAGFFHPLITGNSFDSVISGVVVLFVGLVGGILVYKSASSEKNRIIYFGAGFGLIAISLALIFQLTGRV</sequence>
<reference evidence="1 2" key="1">
    <citation type="journal article" date="2020" name="Appl. Environ. Microbiol.">
        <title>Genomic Characteristics of a Novel Species of Ammonia-Oxidizing Archaea from the Jiulong River Estuary.</title>
        <authorList>
            <person name="Zou D."/>
            <person name="Wan R."/>
            <person name="Han L."/>
            <person name="Xu M.N."/>
            <person name="Liu Y."/>
            <person name="Liu H."/>
            <person name="Kao S.J."/>
            <person name="Li M."/>
        </authorList>
    </citation>
    <scope>NUCLEOTIDE SEQUENCE [LARGE SCALE GENOMIC DNA]</scope>
    <source>
        <strain evidence="1">W1bin1</strain>
    </source>
</reference>
<organism evidence="1 2">
    <name type="scientific">Candidatus Nitrosomaritimum aestuariumsis</name>
    <dbReference type="NCBI Taxonomy" id="3342354"/>
    <lineage>
        <taxon>Archaea</taxon>
        <taxon>Nitrososphaerota</taxon>
        <taxon>Nitrososphaeria</taxon>
        <taxon>Nitrosopumilales</taxon>
        <taxon>Nitrosopumilaceae</taxon>
        <taxon>Candidatus Nitrosomaritimum</taxon>
    </lineage>
</organism>
<protein>
    <submittedName>
        <fullName evidence="1">Uncharacterized protein</fullName>
    </submittedName>
</protein>
<name>A0AC60VW40_9ARCH</name>
<proteinExistence type="predicted"/>
<evidence type="ECO:0000313" key="2">
    <source>
        <dbReference type="Proteomes" id="UP000559653"/>
    </source>
</evidence>